<dbReference type="AlphaFoldDB" id="A0A939FUF2"/>
<evidence type="ECO:0000313" key="1">
    <source>
        <dbReference type="EMBL" id="MBO0660991.1"/>
    </source>
</evidence>
<name>A0A939FUF2_9HYPH</name>
<dbReference type="Proteomes" id="UP000664122">
    <property type="component" value="Unassembled WGS sequence"/>
</dbReference>
<gene>
    <name evidence="1" type="ORF">J1C48_00255</name>
</gene>
<dbReference type="EMBL" id="JAFMPP010000001">
    <property type="protein sequence ID" value="MBO0660991.1"/>
    <property type="molecule type" value="Genomic_DNA"/>
</dbReference>
<comment type="caution">
    <text evidence="1">The sequence shown here is derived from an EMBL/GenBank/DDBJ whole genome shotgun (WGS) entry which is preliminary data.</text>
</comment>
<sequence length="393" mass="44800">MTRISARLTGDDRKPHKPRVLFVMQGPHHLMLYENVFRYCTQFDWYCVLSEIPRAVAKDAERFYDRYNVKFFADIDTALAHFTSFSAVVTTWTVPHVNHLPYLPFITLANEVGIPIFEMQHGLFQLGFSYDEHAAIIGSYRGAVSSVCAPDTSNFVDDMLTWFGPGSVGYPRAVDNRDIEPKPSAPVPFRVTMITNHHWSILSEAERKNCYSMILQAVKTFPEADFVLIPHHGEYKNMHFKEMIASIKSIKNNNFRIEESRHPEIYDDLISNSTIVAASVSTTLFDCELAEVPTVVFRNESQRKVLAQLQNVTTIDSPDHFCQIIHKVFYKGYRPFLRTGYIEPFQPEALESRLSEAIARQTPRPRADILAAVSRHLSSVKDQAPQLPADAKA</sequence>
<keyword evidence="2" id="KW-1185">Reference proteome</keyword>
<accession>A0A939FUF2</accession>
<dbReference type="RefSeq" id="WP_207255642.1">
    <property type="nucleotide sequence ID" value="NZ_JAFMPP010000001.1"/>
</dbReference>
<protein>
    <submittedName>
        <fullName evidence="1">Uncharacterized protein</fullName>
    </submittedName>
</protein>
<proteinExistence type="predicted"/>
<reference evidence="1" key="1">
    <citation type="submission" date="2021-03" db="EMBL/GenBank/DDBJ databases">
        <title>Whole genome sequence of Jiella sp. CQZ9-1.</title>
        <authorList>
            <person name="Tuo L."/>
        </authorList>
    </citation>
    <scope>NUCLEOTIDE SEQUENCE</scope>
    <source>
        <strain evidence="1">CQZ9-1</strain>
    </source>
</reference>
<evidence type="ECO:0000313" key="2">
    <source>
        <dbReference type="Proteomes" id="UP000664122"/>
    </source>
</evidence>
<organism evidence="1 2">
    <name type="scientific">Jiella flava</name>
    <dbReference type="NCBI Taxonomy" id="2816857"/>
    <lineage>
        <taxon>Bacteria</taxon>
        <taxon>Pseudomonadati</taxon>
        <taxon>Pseudomonadota</taxon>
        <taxon>Alphaproteobacteria</taxon>
        <taxon>Hyphomicrobiales</taxon>
        <taxon>Aurantimonadaceae</taxon>
        <taxon>Jiella</taxon>
    </lineage>
</organism>